<evidence type="ECO:0008006" key="4">
    <source>
        <dbReference type="Google" id="ProtNLM"/>
    </source>
</evidence>
<feature type="region of interest" description="Disordered" evidence="1">
    <location>
        <begin position="408"/>
        <end position="444"/>
    </location>
</feature>
<keyword evidence="3" id="KW-1185">Reference proteome</keyword>
<dbReference type="EMBL" id="JAHXZJ010001864">
    <property type="protein sequence ID" value="KAH0549787.1"/>
    <property type="molecule type" value="Genomic_DNA"/>
</dbReference>
<feature type="compositionally biased region" description="Polar residues" evidence="1">
    <location>
        <begin position="423"/>
        <end position="432"/>
    </location>
</feature>
<dbReference type="Proteomes" id="UP000826195">
    <property type="component" value="Unassembled WGS sequence"/>
</dbReference>
<evidence type="ECO:0000256" key="1">
    <source>
        <dbReference type="SAM" id="MobiDB-lite"/>
    </source>
</evidence>
<evidence type="ECO:0000313" key="3">
    <source>
        <dbReference type="Proteomes" id="UP000826195"/>
    </source>
</evidence>
<name>A0AAV7IF87_COTGL</name>
<reference evidence="2 3" key="1">
    <citation type="journal article" date="2021" name="J. Hered.">
        <title>A chromosome-level genome assembly of the parasitoid wasp, Cotesia glomerata (Hymenoptera: Braconidae).</title>
        <authorList>
            <person name="Pinto B.J."/>
            <person name="Weis J.J."/>
            <person name="Gamble T."/>
            <person name="Ode P.J."/>
            <person name="Paul R."/>
            <person name="Zaspel J.M."/>
        </authorList>
    </citation>
    <scope>NUCLEOTIDE SEQUENCE [LARGE SCALE GENOMIC DNA]</scope>
    <source>
        <strain evidence="2">CgM1</strain>
    </source>
</reference>
<accession>A0AAV7IF87</accession>
<dbReference type="AlphaFoldDB" id="A0AAV7IF87"/>
<comment type="caution">
    <text evidence="2">The sequence shown here is derived from an EMBL/GenBank/DDBJ whole genome shotgun (WGS) entry which is preliminary data.</text>
</comment>
<evidence type="ECO:0000313" key="2">
    <source>
        <dbReference type="EMBL" id="KAH0549787.1"/>
    </source>
</evidence>
<dbReference type="GO" id="GO:0003676">
    <property type="term" value="F:nucleic acid binding"/>
    <property type="evidence" value="ECO:0007669"/>
    <property type="project" value="InterPro"/>
</dbReference>
<feature type="compositionally biased region" description="Basic and acidic residues" evidence="1">
    <location>
        <begin position="433"/>
        <end position="442"/>
    </location>
</feature>
<feature type="region of interest" description="Disordered" evidence="1">
    <location>
        <begin position="556"/>
        <end position="576"/>
    </location>
</feature>
<gene>
    <name evidence="2" type="ORF">KQX54_014133</name>
</gene>
<dbReference type="InterPro" id="IPR036875">
    <property type="entry name" value="Znf_CCHC_sf"/>
</dbReference>
<dbReference type="SUPFAM" id="SSF57756">
    <property type="entry name" value="Retrovirus zinc finger-like domains"/>
    <property type="match status" value="1"/>
</dbReference>
<dbReference type="Gene3D" id="4.10.60.10">
    <property type="entry name" value="Zinc finger, CCHC-type"/>
    <property type="match status" value="1"/>
</dbReference>
<dbReference type="GO" id="GO:0008270">
    <property type="term" value="F:zinc ion binding"/>
    <property type="evidence" value="ECO:0007669"/>
    <property type="project" value="InterPro"/>
</dbReference>
<sequence>MTYSNMANTQLDGRRMSAGHVQGRINSIANPGSTDIFLSIPTLSTATNTTSTVITTMSSRVFDSRVGQCSLQAENELLRPGTQAGGAVHNGNEYSEPAIDKRLEGINISPDMRRVSDHLDQTTEATCQWISELRAINAETSATINRLLQILGEMVHSQRDFMNRLDSRDNFTWLHSPVDWNATDFQLRGSTVAPSGQERVNYLQEQLQQLQLFQSQQAGAQSEFAFHSQDNCGRRLGHDSQGQNIRPGMTPPPFQSPYQNLNRGTRYFMHERRRKDILSSLKLGNLIFPQDGMSVEEFLHVVESRAHREGWTEDEVLGSMGPTVEKGSCQEEELELSGYRTPTTSYDNKYGVQVRTNQNHYRQPCRFQTPRIPRPCYNCGVPGYSFVGCENPRQDVCNNSLKIGHTRQNCPLLTNDNRRKSSLDSANSSEQCNDPRTENERKTHLHLSRVPRRFSSFKEQQWGLAHQHHLRHSLWTQLTSINASLWSEDQPAIIKQGSRLFDDPSCTIINTDSKTYTNCTLFSLAGNQESNEPVILMEDELDLGFEVENDKTRLWSQNTGSGGWSSNQEAPNNTLETSSRAAFIPRML</sequence>
<proteinExistence type="predicted"/>
<protein>
    <recommendedName>
        <fullName evidence="4">CCHC-type domain-containing protein</fullName>
    </recommendedName>
</protein>
<organism evidence="2 3">
    <name type="scientific">Cotesia glomerata</name>
    <name type="common">Lepidopteran parasitic wasp</name>
    <name type="synonym">Apanteles glomeratus</name>
    <dbReference type="NCBI Taxonomy" id="32391"/>
    <lineage>
        <taxon>Eukaryota</taxon>
        <taxon>Metazoa</taxon>
        <taxon>Ecdysozoa</taxon>
        <taxon>Arthropoda</taxon>
        <taxon>Hexapoda</taxon>
        <taxon>Insecta</taxon>
        <taxon>Pterygota</taxon>
        <taxon>Neoptera</taxon>
        <taxon>Endopterygota</taxon>
        <taxon>Hymenoptera</taxon>
        <taxon>Apocrita</taxon>
        <taxon>Ichneumonoidea</taxon>
        <taxon>Braconidae</taxon>
        <taxon>Microgastrinae</taxon>
        <taxon>Cotesia</taxon>
    </lineage>
</organism>